<dbReference type="SUPFAM" id="SSF51735">
    <property type="entry name" value="NAD(P)-binding Rossmann-fold domains"/>
    <property type="match status" value="1"/>
</dbReference>
<keyword evidence="3" id="KW-1185">Reference proteome</keyword>
<gene>
    <name evidence="2" type="ORF">SAMN05660330_00508</name>
</gene>
<evidence type="ECO:0000313" key="3">
    <source>
        <dbReference type="Proteomes" id="UP000199073"/>
    </source>
</evidence>
<sequence length="261" mass="27103">MGAQLADYDRRLRLATGRGILGVACHSYGVAEEKIRKRAEQQSCYVIPVTAGQGVISGFSKTVCAILGFIGCNSVVADSSDTGGIFQAFEAGADIMFMADDFTFAGFNLRRGTVVDNSKATGGVFGGALDLMAGGLNGNDALVLGCGPVGEAACRKLLWYGATLAVYDTSPDAAAALADKLDGKVHVEPDLATALSRHRYILDATPAGEFIGEEYITKATFVAAPGVPLGVSPQAETLLGKRLVHDKLELGVAAMAVALLR</sequence>
<dbReference type="InterPro" id="IPR048757">
    <property type="entry name" value="PylD_N"/>
</dbReference>
<evidence type="ECO:0000313" key="2">
    <source>
        <dbReference type="EMBL" id="SDO55495.1"/>
    </source>
</evidence>
<dbReference type="Pfam" id="PF21455">
    <property type="entry name" value="PylD_N"/>
    <property type="match status" value="1"/>
</dbReference>
<dbReference type="NCBIfam" id="TIGR03911">
    <property type="entry name" value="pyrrolys_PylD"/>
    <property type="match status" value="1"/>
</dbReference>
<dbReference type="Proteomes" id="UP000199073">
    <property type="component" value="Unassembled WGS sequence"/>
</dbReference>
<protein>
    <submittedName>
        <fullName evidence="2">Pyrrolysine biosynthesis protein PylD</fullName>
    </submittedName>
</protein>
<dbReference type="AlphaFoldDB" id="A0A1H0KHX4"/>
<dbReference type="EMBL" id="FNJI01000003">
    <property type="protein sequence ID" value="SDO55495.1"/>
    <property type="molecule type" value="Genomic_DNA"/>
</dbReference>
<dbReference type="InterPro" id="IPR036291">
    <property type="entry name" value="NAD(P)-bd_dom_sf"/>
</dbReference>
<evidence type="ECO:0000259" key="1">
    <source>
        <dbReference type="Pfam" id="PF21455"/>
    </source>
</evidence>
<dbReference type="InterPro" id="IPR023914">
    <property type="entry name" value="Pyrrolys_PylD"/>
</dbReference>
<feature type="domain" description="Pyrrolysine biosynthesis protein PylD N-terminal" evidence="1">
    <location>
        <begin position="28"/>
        <end position="114"/>
    </location>
</feature>
<name>A0A1H0KHX4_9BACT</name>
<organism evidence="2 3">
    <name type="scientific">Desulforhopalus singaporensis</name>
    <dbReference type="NCBI Taxonomy" id="91360"/>
    <lineage>
        <taxon>Bacteria</taxon>
        <taxon>Pseudomonadati</taxon>
        <taxon>Thermodesulfobacteriota</taxon>
        <taxon>Desulfobulbia</taxon>
        <taxon>Desulfobulbales</taxon>
        <taxon>Desulfocapsaceae</taxon>
        <taxon>Desulforhopalus</taxon>
    </lineage>
</organism>
<accession>A0A1H0KHX4</accession>
<dbReference type="Gene3D" id="3.40.50.12150">
    <property type="match status" value="1"/>
</dbReference>
<proteinExistence type="predicted"/>
<dbReference type="STRING" id="91360.SAMN05660330_00508"/>
<reference evidence="2 3" key="1">
    <citation type="submission" date="2016-10" db="EMBL/GenBank/DDBJ databases">
        <authorList>
            <person name="de Groot N.N."/>
        </authorList>
    </citation>
    <scope>NUCLEOTIDE SEQUENCE [LARGE SCALE GENOMIC DNA]</scope>
    <source>
        <strain evidence="2 3">DSM 12130</strain>
    </source>
</reference>
<dbReference type="Gene3D" id="3.40.50.720">
    <property type="entry name" value="NAD(P)-binding Rossmann-like Domain"/>
    <property type="match status" value="1"/>
</dbReference>